<evidence type="ECO:0000256" key="6">
    <source>
        <dbReference type="ARBA" id="ARBA00035137"/>
    </source>
</evidence>
<proteinExistence type="inferred from homology"/>
<evidence type="ECO:0000256" key="1">
    <source>
        <dbReference type="ARBA" id="ARBA00004173"/>
    </source>
</evidence>
<keyword evidence="4" id="KW-0496">Mitochondrion</keyword>
<reference evidence="9 10" key="1">
    <citation type="journal article" date="2024" name="Science">
        <title>Giant polyketide synthase enzymes in the biosynthesis of giant marine polyether toxins.</title>
        <authorList>
            <person name="Fallon T.R."/>
            <person name="Shende V.V."/>
            <person name="Wierzbicki I.H."/>
            <person name="Pendleton A.L."/>
            <person name="Watervoot N.F."/>
            <person name="Auber R.P."/>
            <person name="Gonzalez D.J."/>
            <person name="Wisecaver J.H."/>
            <person name="Moore B.S."/>
        </authorList>
    </citation>
    <scope>NUCLEOTIDE SEQUENCE [LARGE SCALE GENOMIC DNA]</scope>
    <source>
        <strain evidence="9 10">12B1</strain>
    </source>
</reference>
<comment type="similarity">
    <text evidence="2">Belongs to the mitochondrion-specific ribosomal protein mS23 family.</text>
</comment>
<accession>A0AB34ISQ5</accession>
<dbReference type="GO" id="GO:0006412">
    <property type="term" value="P:translation"/>
    <property type="evidence" value="ECO:0007669"/>
    <property type="project" value="InterPro"/>
</dbReference>
<sequence length="259" mass="29216">MKYKRWHQPLRNRVPLPKLSSNSRVVNVSMMERVTSLVKGGVMHKPLWYDAMLAHPPPKKAKAPRPMRLEWEDDRLRRLYLARNPAATLQPKALFLDPRRPEADMEHEADAFVRHQKALMRKGATEEEAYRTVRRQQQEAAARAREEEERVAQQQAAEIGARRGGGGGKVPYSVTQQLFRRLAEEAREAGEPYPKHWFADGGAGDWVGIGSVEMVKQLQGVAQQAVAKTDTDVSAIAAMLSGSSLRDAVEEEESDDRTK</sequence>
<organism evidence="9 10">
    <name type="scientific">Prymnesium parvum</name>
    <name type="common">Toxic golden alga</name>
    <dbReference type="NCBI Taxonomy" id="97485"/>
    <lineage>
        <taxon>Eukaryota</taxon>
        <taxon>Haptista</taxon>
        <taxon>Haptophyta</taxon>
        <taxon>Prymnesiophyceae</taxon>
        <taxon>Prymnesiales</taxon>
        <taxon>Prymnesiaceae</taxon>
        <taxon>Prymnesium</taxon>
    </lineage>
</organism>
<evidence type="ECO:0000256" key="5">
    <source>
        <dbReference type="ARBA" id="ARBA00023274"/>
    </source>
</evidence>
<dbReference type="Pfam" id="PF10484">
    <property type="entry name" value="MRP-S23"/>
    <property type="match status" value="1"/>
</dbReference>
<gene>
    <name evidence="9" type="ORF">AB1Y20_010749</name>
</gene>
<comment type="subcellular location">
    <subcellularLocation>
        <location evidence="1">Mitochondrion</location>
    </subcellularLocation>
</comment>
<keyword evidence="3" id="KW-0689">Ribosomal protein</keyword>
<name>A0AB34ISQ5_PRYPA</name>
<dbReference type="GO" id="GO:0003735">
    <property type="term" value="F:structural constituent of ribosome"/>
    <property type="evidence" value="ECO:0007669"/>
    <property type="project" value="InterPro"/>
</dbReference>
<evidence type="ECO:0000256" key="3">
    <source>
        <dbReference type="ARBA" id="ARBA00022980"/>
    </source>
</evidence>
<comment type="caution">
    <text evidence="9">The sequence shown here is derived from an EMBL/GenBank/DDBJ whole genome shotgun (WGS) entry which is preliminary data.</text>
</comment>
<keyword evidence="7" id="KW-0175">Coiled coil</keyword>
<protein>
    <recommendedName>
        <fullName evidence="6">Small ribosomal subunit protein mS23</fullName>
    </recommendedName>
</protein>
<evidence type="ECO:0000256" key="2">
    <source>
        <dbReference type="ARBA" id="ARBA00009864"/>
    </source>
</evidence>
<dbReference type="CDD" id="cd23701">
    <property type="entry name" value="At1g26750"/>
    <property type="match status" value="1"/>
</dbReference>
<evidence type="ECO:0000256" key="7">
    <source>
        <dbReference type="SAM" id="Coils"/>
    </source>
</evidence>
<dbReference type="EMBL" id="JBGBPQ010000020">
    <property type="protein sequence ID" value="KAL1504343.1"/>
    <property type="molecule type" value="Genomic_DNA"/>
</dbReference>
<evidence type="ECO:0000256" key="4">
    <source>
        <dbReference type="ARBA" id="ARBA00023128"/>
    </source>
</evidence>
<evidence type="ECO:0000313" key="9">
    <source>
        <dbReference type="EMBL" id="KAL1504343.1"/>
    </source>
</evidence>
<dbReference type="InterPro" id="IPR059242">
    <property type="entry name" value="mS23_dom"/>
</dbReference>
<evidence type="ECO:0000313" key="10">
    <source>
        <dbReference type="Proteomes" id="UP001515480"/>
    </source>
</evidence>
<dbReference type="AlphaFoldDB" id="A0AB34ISQ5"/>
<feature type="coiled-coil region" evidence="7">
    <location>
        <begin position="130"/>
        <end position="157"/>
    </location>
</feature>
<dbReference type="Proteomes" id="UP001515480">
    <property type="component" value="Unassembled WGS sequence"/>
</dbReference>
<feature type="domain" description="Small ribosomal subunit protein mS23 conserved" evidence="8">
    <location>
        <begin position="29"/>
        <end position="139"/>
    </location>
</feature>
<dbReference type="InterPro" id="IPR023611">
    <property type="entry name" value="mS23_dom_met"/>
</dbReference>
<dbReference type="GO" id="GO:0005840">
    <property type="term" value="C:ribosome"/>
    <property type="evidence" value="ECO:0007669"/>
    <property type="project" value="InterPro"/>
</dbReference>
<keyword evidence="10" id="KW-1185">Reference proteome</keyword>
<keyword evidence="5" id="KW-0687">Ribonucleoprotein</keyword>
<evidence type="ECO:0000259" key="8">
    <source>
        <dbReference type="Pfam" id="PF10484"/>
    </source>
</evidence>